<evidence type="ECO:0000313" key="1">
    <source>
        <dbReference type="EMBL" id="KAJ0025050.1"/>
    </source>
</evidence>
<reference evidence="2" key="1">
    <citation type="journal article" date="2023" name="G3 (Bethesda)">
        <title>Genome assembly and association tests identify interacting loci associated with vigor, precocity, and sex in interspecific pistachio rootstocks.</title>
        <authorList>
            <person name="Palmer W."/>
            <person name="Jacygrad E."/>
            <person name="Sagayaradj S."/>
            <person name="Cavanaugh K."/>
            <person name="Han R."/>
            <person name="Bertier L."/>
            <person name="Beede B."/>
            <person name="Kafkas S."/>
            <person name="Golino D."/>
            <person name="Preece J."/>
            <person name="Michelmore R."/>
        </authorList>
    </citation>
    <scope>NUCLEOTIDE SEQUENCE [LARGE SCALE GENOMIC DNA]</scope>
</reference>
<dbReference type="Proteomes" id="UP001163603">
    <property type="component" value="Chromosome 10"/>
</dbReference>
<dbReference type="EMBL" id="CM047745">
    <property type="protein sequence ID" value="KAJ0025050.1"/>
    <property type="molecule type" value="Genomic_DNA"/>
</dbReference>
<comment type="caution">
    <text evidence="1">The sequence shown here is derived from an EMBL/GenBank/DDBJ whole genome shotgun (WGS) entry which is preliminary data.</text>
</comment>
<proteinExistence type="predicted"/>
<sequence>MEEEGEPAATIMMFETLIKVGFNGHTYLGNRCLDLYSRFGVVDDVLEVFDEIPGKNCISWNICLKGLLKVNQFSTARKLFDEMPERDVNDGVRPSGFTFSIMLSSVSSAIYGKQMHGAILRRGGSLSNVVLGNCLIVMYGKLGFLDYAFGVFFTMEELDIISWNSLISGCLKSGYGELALDQFCLMRSSGYLPDEFTVSTIMTACSNMQNLEKGKQIFALCVKVGFLCNSILLSATIDLFSKCNRLEDSVMLFGELDRWDSAIINSMISSYARHGFGEDAMQLFVLSLREDFRPTEFTLSSVVSSTTDLPVECGSQVHSLAIKLGFESDAVVASSLIDMYSKFGSVDSAMKIFVDMEIKDLISWNTIIMGLSHNGRLAYEMRGRWEGVVRVRKAMRQKSVVKKVTGCSWIGIRNHLYTFNAEQLQHHGGKEIYLLLRLLIWEMEDEGCVYLQRDKLDAAGE</sequence>
<organism evidence="1 2">
    <name type="scientific">Pistacia integerrima</name>
    <dbReference type="NCBI Taxonomy" id="434235"/>
    <lineage>
        <taxon>Eukaryota</taxon>
        <taxon>Viridiplantae</taxon>
        <taxon>Streptophyta</taxon>
        <taxon>Embryophyta</taxon>
        <taxon>Tracheophyta</taxon>
        <taxon>Spermatophyta</taxon>
        <taxon>Magnoliopsida</taxon>
        <taxon>eudicotyledons</taxon>
        <taxon>Gunneridae</taxon>
        <taxon>Pentapetalae</taxon>
        <taxon>rosids</taxon>
        <taxon>malvids</taxon>
        <taxon>Sapindales</taxon>
        <taxon>Anacardiaceae</taxon>
        <taxon>Pistacia</taxon>
    </lineage>
</organism>
<evidence type="ECO:0000313" key="2">
    <source>
        <dbReference type="Proteomes" id="UP001163603"/>
    </source>
</evidence>
<gene>
    <name evidence="1" type="ORF">Pint_08044</name>
</gene>
<name>A0ACC0XX80_9ROSI</name>
<protein>
    <submittedName>
        <fullName evidence="1">Uncharacterized protein</fullName>
    </submittedName>
</protein>
<keyword evidence="2" id="KW-1185">Reference proteome</keyword>
<accession>A0ACC0XX80</accession>